<gene>
    <name evidence="8" type="ORF">PV11_05639</name>
</gene>
<evidence type="ECO:0000313" key="8">
    <source>
        <dbReference type="EMBL" id="KIV83633.1"/>
    </source>
</evidence>
<dbReference type="OrthoDB" id="310895at2759"/>
<dbReference type="PROSITE" id="PS00070">
    <property type="entry name" value="ALDEHYDE_DEHYDR_CYS"/>
    <property type="match status" value="1"/>
</dbReference>
<dbReference type="SUPFAM" id="SSF53720">
    <property type="entry name" value="ALDH-like"/>
    <property type="match status" value="1"/>
</dbReference>
<dbReference type="FunFam" id="3.40.605.10:FF:000001">
    <property type="entry name" value="Aldehyde dehydrogenase 1"/>
    <property type="match status" value="1"/>
</dbReference>
<evidence type="ECO:0000256" key="1">
    <source>
        <dbReference type="ARBA" id="ARBA00009986"/>
    </source>
</evidence>
<dbReference type="STRING" id="1016849.A0A0D1ZA35"/>
<evidence type="ECO:0000256" key="4">
    <source>
        <dbReference type="ARBA" id="ARBA00049194"/>
    </source>
</evidence>
<dbReference type="Gene3D" id="3.40.309.10">
    <property type="entry name" value="Aldehyde Dehydrogenase, Chain A, domain 2"/>
    <property type="match status" value="1"/>
</dbReference>
<comment type="similarity">
    <text evidence="1 6">Belongs to the aldehyde dehydrogenase family.</text>
</comment>
<evidence type="ECO:0000256" key="6">
    <source>
        <dbReference type="RuleBase" id="RU003345"/>
    </source>
</evidence>
<dbReference type="Gene3D" id="3.40.605.10">
    <property type="entry name" value="Aldehyde Dehydrogenase, Chain A, domain 1"/>
    <property type="match status" value="1"/>
</dbReference>
<comment type="catalytic activity">
    <reaction evidence="4">
        <text>an aldehyde + NAD(+) + H2O = a carboxylate + NADH + 2 H(+)</text>
        <dbReference type="Rhea" id="RHEA:16185"/>
        <dbReference type="ChEBI" id="CHEBI:15377"/>
        <dbReference type="ChEBI" id="CHEBI:15378"/>
        <dbReference type="ChEBI" id="CHEBI:17478"/>
        <dbReference type="ChEBI" id="CHEBI:29067"/>
        <dbReference type="ChEBI" id="CHEBI:57540"/>
        <dbReference type="ChEBI" id="CHEBI:57945"/>
        <dbReference type="EC" id="1.2.1.3"/>
    </reaction>
</comment>
<evidence type="ECO:0000256" key="5">
    <source>
        <dbReference type="PROSITE-ProRule" id="PRU10007"/>
    </source>
</evidence>
<dbReference type="EC" id="1.2.1.3" evidence="3"/>
<feature type="domain" description="Aldehyde dehydrogenase" evidence="7">
    <location>
        <begin position="27"/>
        <end position="486"/>
    </location>
</feature>
<evidence type="ECO:0000256" key="3">
    <source>
        <dbReference type="ARBA" id="ARBA00024226"/>
    </source>
</evidence>
<evidence type="ECO:0000259" key="7">
    <source>
        <dbReference type="Pfam" id="PF00171"/>
    </source>
</evidence>
<feature type="active site" evidence="5">
    <location>
        <position position="258"/>
    </location>
</feature>
<dbReference type="AlphaFoldDB" id="A0A0D1ZA35"/>
<evidence type="ECO:0000313" key="9">
    <source>
        <dbReference type="Proteomes" id="UP000053599"/>
    </source>
</evidence>
<dbReference type="InterPro" id="IPR016161">
    <property type="entry name" value="Ald_DH/histidinol_DH"/>
</dbReference>
<accession>A0A0D1ZA35</accession>
<dbReference type="FunFam" id="3.40.309.10:FF:000012">
    <property type="entry name" value="Betaine aldehyde dehydrogenase"/>
    <property type="match status" value="1"/>
</dbReference>
<dbReference type="GO" id="GO:0004029">
    <property type="term" value="F:aldehyde dehydrogenase (NAD+) activity"/>
    <property type="evidence" value="ECO:0007669"/>
    <property type="project" value="UniProtKB-EC"/>
</dbReference>
<dbReference type="InterPro" id="IPR029510">
    <property type="entry name" value="Ald_DH_CS_GLU"/>
</dbReference>
<dbReference type="PROSITE" id="PS00687">
    <property type="entry name" value="ALDEHYDE_DEHYDR_GLU"/>
    <property type="match status" value="1"/>
</dbReference>
<dbReference type="Pfam" id="PF00171">
    <property type="entry name" value="Aldedh"/>
    <property type="match status" value="1"/>
</dbReference>
<evidence type="ECO:0000256" key="2">
    <source>
        <dbReference type="ARBA" id="ARBA00023002"/>
    </source>
</evidence>
<dbReference type="InterPro" id="IPR016163">
    <property type="entry name" value="Ald_DH_C"/>
</dbReference>
<keyword evidence="2 6" id="KW-0560">Oxidoreductase</keyword>
<dbReference type="InterPro" id="IPR015590">
    <property type="entry name" value="Aldehyde_DH_dom"/>
</dbReference>
<protein>
    <recommendedName>
        <fullName evidence="3">aldehyde dehydrogenase (NAD(+))</fullName>
        <ecNumber evidence="3">1.2.1.3</ecNumber>
    </recommendedName>
</protein>
<reference evidence="8 9" key="1">
    <citation type="submission" date="2015-01" db="EMBL/GenBank/DDBJ databases">
        <title>The Genome Sequence of Exophiala sideris CBS121828.</title>
        <authorList>
            <consortium name="The Broad Institute Genomics Platform"/>
            <person name="Cuomo C."/>
            <person name="de Hoog S."/>
            <person name="Gorbushina A."/>
            <person name="Stielow B."/>
            <person name="Teixiera M."/>
            <person name="Abouelleil A."/>
            <person name="Chapman S.B."/>
            <person name="Priest M."/>
            <person name="Young S.K."/>
            <person name="Wortman J."/>
            <person name="Nusbaum C."/>
            <person name="Birren B."/>
        </authorList>
    </citation>
    <scope>NUCLEOTIDE SEQUENCE [LARGE SCALE GENOMIC DNA]</scope>
    <source>
        <strain evidence="8 9">CBS 121828</strain>
    </source>
</reference>
<dbReference type="PANTHER" id="PTHR11699">
    <property type="entry name" value="ALDEHYDE DEHYDROGENASE-RELATED"/>
    <property type="match status" value="1"/>
</dbReference>
<dbReference type="Proteomes" id="UP000053599">
    <property type="component" value="Unassembled WGS sequence"/>
</dbReference>
<dbReference type="InterPro" id="IPR016160">
    <property type="entry name" value="Ald_DH_CS_CYS"/>
</dbReference>
<sequence>MAEKHTNGSSPEVETRLFIDGQFVNSIRGKTFPLFNPATGGKVVDVYEADADDVDRAVQCAKQAFPSWSETEASERQRLMLKLADLVDAHAGQFAHLEALAMGKPVGNYPDQILGTATLRYYAGKAFDLHGLTSLTSKNHLNLTFKQPYGVCGAIIPWNVPLIMLAFKVGPALTAGNTLVLKSSEKAPLTSLLFAKLAQEAGYPPGVLNVLSGFGLPCGDAIARHPEIRKIAFTGSAATGKKIQRAAAESNLKSCTLELGGKSPLLIFEDADLEKAANAAAFSIVFNSGQICMASSRVYVHQSVADKFIELYKAAMVGVMGKKGNPLDPTTTYGPQADKAQYENIRNHLRKAEQDGIKFLLGGPPNGKEEDGLFIPPALAFNPPEESDLMKQEVFGSISCVATFTDEEDVVKRANDTVYGLYASVFTRDINRAIRIAKAFEAGTVAVNETSPYYCQDLPIGGYKGSGIGRELGDEGLHAWTETKTIYMNLT</sequence>
<organism evidence="8 9">
    <name type="scientific">Exophiala sideris</name>
    <dbReference type="NCBI Taxonomy" id="1016849"/>
    <lineage>
        <taxon>Eukaryota</taxon>
        <taxon>Fungi</taxon>
        <taxon>Dikarya</taxon>
        <taxon>Ascomycota</taxon>
        <taxon>Pezizomycotina</taxon>
        <taxon>Eurotiomycetes</taxon>
        <taxon>Chaetothyriomycetidae</taxon>
        <taxon>Chaetothyriales</taxon>
        <taxon>Herpotrichiellaceae</taxon>
        <taxon>Exophiala</taxon>
    </lineage>
</organism>
<proteinExistence type="inferred from homology"/>
<name>A0A0D1ZA35_9EURO</name>
<dbReference type="InterPro" id="IPR016162">
    <property type="entry name" value="Ald_DH_N"/>
</dbReference>
<dbReference type="EMBL" id="KN846952">
    <property type="protein sequence ID" value="KIV83633.1"/>
    <property type="molecule type" value="Genomic_DNA"/>
</dbReference>
<dbReference type="HOGENOM" id="CLU_005391_0_1_1"/>